<dbReference type="PANTHER" id="PTHR14456:SF2">
    <property type="entry name" value="INOSITOL-PENTAKISPHOSPHATE 2-KINASE"/>
    <property type="match status" value="1"/>
</dbReference>
<keyword evidence="6 8" id="KW-0418">Kinase</keyword>
<reference evidence="10" key="2">
    <citation type="submission" date="2015-01" db="EMBL/GenBank/DDBJ databases">
        <title>Evolutionary Origins and Diversification of the Mycorrhizal Mutualists.</title>
        <authorList>
            <consortium name="DOE Joint Genome Institute"/>
            <consortium name="Mycorrhizal Genomics Consortium"/>
            <person name="Kohler A."/>
            <person name="Kuo A."/>
            <person name="Nagy L.G."/>
            <person name="Floudas D."/>
            <person name="Copeland A."/>
            <person name="Barry K.W."/>
            <person name="Cichocki N."/>
            <person name="Veneault-Fourrey C."/>
            <person name="LaButti K."/>
            <person name="Lindquist E.A."/>
            <person name="Lipzen A."/>
            <person name="Lundell T."/>
            <person name="Morin E."/>
            <person name="Murat C."/>
            <person name="Riley R."/>
            <person name="Ohm R."/>
            <person name="Sun H."/>
            <person name="Tunlid A."/>
            <person name="Henrissat B."/>
            <person name="Grigoriev I.V."/>
            <person name="Hibbett D.S."/>
            <person name="Martin F."/>
        </authorList>
    </citation>
    <scope>NUCLEOTIDE SEQUENCE [LARGE SCALE GENOMIC DNA]</scope>
    <source>
        <strain evidence="10">LaAM-08-1</strain>
    </source>
</reference>
<dbReference type="STRING" id="1095629.A0A0C9XTH5"/>
<comment type="function">
    <text evidence="8">Phosphorylates Ins(1,3,4,5,6)P5 at position 2 to form Ins(1,2,3,4,5,6)P6 (InsP6 or phytate).</text>
</comment>
<dbReference type="GO" id="GO:0035299">
    <property type="term" value="F:inositol-1,3,4,5,6-pentakisphosphate 2-kinase activity"/>
    <property type="evidence" value="ECO:0007669"/>
    <property type="project" value="UniProtKB-EC"/>
</dbReference>
<dbReference type="PANTHER" id="PTHR14456">
    <property type="entry name" value="INOSITOL POLYPHOSPHATE KINASE 1"/>
    <property type="match status" value="1"/>
</dbReference>
<reference evidence="9 10" key="1">
    <citation type="submission" date="2014-04" db="EMBL/GenBank/DDBJ databases">
        <authorList>
            <consortium name="DOE Joint Genome Institute"/>
            <person name="Kuo A."/>
            <person name="Kohler A."/>
            <person name="Nagy L.G."/>
            <person name="Floudas D."/>
            <person name="Copeland A."/>
            <person name="Barry K.W."/>
            <person name="Cichocki N."/>
            <person name="Veneault-Fourrey C."/>
            <person name="LaButti K."/>
            <person name="Lindquist E.A."/>
            <person name="Lipzen A."/>
            <person name="Lundell T."/>
            <person name="Morin E."/>
            <person name="Murat C."/>
            <person name="Sun H."/>
            <person name="Tunlid A."/>
            <person name="Henrissat B."/>
            <person name="Grigoriev I.V."/>
            <person name="Hibbett D.S."/>
            <person name="Martin F."/>
            <person name="Nordberg H.P."/>
            <person name="Cantor M.N."/>
            <person name="Hua S.X."/>
        </authorList>
    </citation>
    <scope>NUCLEOTIDE SEQUENCE [LARGE SCALE GENOMIC DNA]</scope>
    <source>
        <strain evidence="9 10">LaAM-08-1</strain>
    </source>
</reference>
<dbReference type="InterPro" id="IPR009286">
    <property type="entry name" value="Ins_P5_2-kin"/>
</dbReference>
<dbReference type="GO" id="GO:0005634">
    <property type="term" value="C:nucleus"/>
    <property type="evidence" value="ECO:0007669"/>
    <property type="project" value="TreeGrafter"/>
</dbReference>
<dbReference type="Gene3D" id="3.30.200.110">
    <property type="entry name" value="Inositol-pentakisphosphate 2-kinase, N-lobe"/>
    <property type="match status" value="1"/>
</dbReference>
<evidence type="ECO:0000256" key="2">
    <source>
        <dbReference type="ARBA" id="ARBA00012023"/>
    </source>
</evidence>
<evidence type="ECO:0000313" key="10">
    <source>
        <dbReference type="Proteomes" id="UP000054477"/>
    </source>
</evidence>
<evidence type="ECO:0000256" key="7">
    <source>
        <dbReference type="ARBA" id="ARBA00022840"/>
    </source>
</evidence>
<accession>A0A0C9XTH5</accession>
<dbReference type="Pfam" id="PF06090">
    <property type="entry name" value="Ins_P5_2-kin"/>
    <property type="match status" value="1"/>
</dbReference>
<dbReference type="GO" id="GO:0005524">
    <property type="term" value="F:ATP binding"/>
    <property type="evidence" value="ECO:0007669"/>
    <property type="project" value="UniProtKB-KW"/>
</dbReference>
<keyword evidence="5 8" id="KW-0547">Nucleotide-binding</keyword>
<evidence type="ECO:0000256" key="6">
    <source>
        <dbReference type="ARBA" id="ARBA00022777"/>
    </source>
</evidence>
<protein>
    <recommendedName>
        <fullName evidence="3 8">Inositol-pentakisphosphate 2-kinase</fullName>
        <ecNumber evidence="2 8">2.7.1.158</ecNumber>
    </recommendedName>
</protein>
<dbReference type="GO" id="GO:0032958">
    <property type="term" value="P:inositol phosphate biosynthetic process"/>
    <property type="evidence" value="ECO:0007669"/>
    <property type="project" value="TreeGrafter"/>
</dbReference>
<dbReference type="HOGENOM" id="CLU_033188_1_0_1"/>
<keyword evidence="7 8" id="KW-0067">ATP-binding</keyword>
<evidence type="ECO:0000256" key="8">
    <source>
        <dbReference type="RuleBase" id="RU364126"/>
    </source>
</evidence>
<dbReference type="EC" id="2.7.1.158" evidence="2 8"/>
<dbReference type="EMBL" id="KN838543">
    <property type="protein sequence ID" value="KIK08251.1"/>
    <property type="molecule type" value="Genomic_DNA"/>
</dbReference>
<dbReference type="AlphaFoldDB" id="A0A0C9XTH5"/>
<dbReference type="InterPro" id="IPR043001">
    <property type="entry name" value="IP5_2-K_N_lobe"/>
</dbReference>
<gene>
    <name evidence="9" type="ORF">K443DRAFT_85378</name>
</gene>
<keyword evidence="10" id="KW-1185">Reference proteome</keyword>
<evidence type="ECO:0000256" key="5">
    <source>
        <dbReference type="ARBA" id="ARBA00022741"/>
    </source>
</evidence>
<sequence>MANILKTHPSDWKYVSEGGATIVLSYIGPSRIPFDGKVLRLRKSKRQHSEVVDPLLTFRDSRLHEEPDDPAVDFQLKCMARLIPPEHLPKLETVLLDGHWLKELALLQDPHRPQSRRVEDGIDLTRKNGVLATDLVGGNELSVEIKPKWGFLPHPAHLSLDTGPIKSRTCRFCMYNHLRAQKGQILPMDYCPLDLFSGDINRVSKAINNLWDSWSKSEGTINNLKIFARGKLLRPSQVNEMLSDPSDTSGSLDPIKSAFTSALLSCLMQTPALQILSKLQRTLDILDIEGLSSLWRRTLLSHPSLGSESAPAIPLGVSSPFLSSPEPDIIDWETFIDSFLSPFSSGLDHRQPKAENIRYYLLAYLLSATVKDCSIIVRTDLLQLGKTSSKCKNTDSVMVIDLDPKKMDKLNKWEKLDAEIVNAYSNNGGRKICIDAWRE</sequence>
<comment type="catalytic activity">
    <reaction evidence="1 8">
        <text>1D-myo-inositol 1,3,4,5,6-pentakisphosphate + ATP = 1D-myo-inositol hexakisphosphate + ADP + H(+)</text>
        <dbReference type="Rhea" id="RHEA:20313"/>
        <dbReference type="ChEBI" id="CHEBI:15378"/>
        <dbReference type="ChEBI" id="CHEBI:30616"/>
        <dbReference type="ChEBI" id="CHEBI:57733"/>
        <dbReference type="ChEBI" id="CHEBI:58130"/>
        <dbReference type="ChEBI" id="CHEBI:456216"/>
        <dbReference type="EC" id="2.7.1.158"/>
    </reaction>
</comment>
<organism evidence="9 10">
    <name type="scientific">Laccaria amethystina LaAM-08-1</name>
    <dbReference type="NCBI Taxonomy" id="1095629"/>
    <lineage>
        <taxon>Eukaryota</taxon>
        <taxon>Fungi</taxon>
        <taxon>Dikarya</taxon>
        <taxon>Basidiomycota</taxon>
        <taxon>Agaricomycotina</taxon>
        <taxon>Agaricomycetes</taxon>
        <taxon>Agaricomycetidae</taxon>
        <taxon>Agaricales</taxon>
        <taxon>Agaricineae</taxon>
        <taxon>Hydnangiaceae</taxon>
        <taxon>Laccaria</taxon>
    </lineage>
</organism>
<dbReference type="Proteomes" id="UP000054477">
    <property type="component" value="Unassembled WGS sequence"/>
</dbReference>
<name>A0A0C9XTH5_9AGAR</name>
<evidence type="ECO:0000256" key="1">
    <source>
        <dbReference type="ARBA" id="ARBA00001774"/>
    </source>
</evidence>
<evidence type="ECO:0000256" key="4">
    <source>
        <dbReference type="ARBA" id="ARBA00022679"/>
    </source>
</evidence>
<dbReference type="OrthoDB" id="272370at2759"/>
<comment type="domain">
    <text evidence="8">The EXKPK motif is conserved in inositol-pentakisphosphate 2-kinases of both family 1 and 2.</text>
</comment>
<proteinExistence type="predicted"/>
<keyword evidence="4 8" id="KW-0808">Transferase</keyword>
<evidence type="ECO:0000256" key="3">
    <source>
        <dbReference type="ARBA" id="ARBA00014846"/>
    </source>
</evidence>
<evidence type="ECO:0000313" key="9">
    <source>
        <dbReference type="EMBL" id="KIK08251.1"/>
    </source>
</evidence>